<keyword evidence="2" id="KW-1185">Reference proteome</keyword>
<accession>A0ABV9KXB6</accession>
<dbReference type="Proteomes" id="UP001596023">
    <property type="component" value="Unassembled WGS sequence"/>
</dbReference>
<gene>
    <name evidence="1" type="ORF">ACFO6W_11945</name>
</gene>
<dbReference type="InterPro" id="IPR036278">
    <property type="entry name" value="Sialidase_sf"/>
</dbReference>
<dbReference type="PROSITE" id="PS51257">
    <property type="entry name" value="PROKAR_LIPOPROTEIN"/>
    <property type="match status" value="1"/>
</dbReference>
<dbReference type="EMBL" id="JBHSGN010000074">
    <property type="protein sequence ID" value="MFC4674408.1"/>
    <property type="molecule type" value="Genomic_DNA"/>
</dbReference>
<evidence type="ECO:0000313" key="2">
    <source>
        <dbReference type="Proteomes" id="UP001596023"/>
    </source>
</evidence>
<proteinExistence type="predicted"/>
<name>A0ABV9KXB6_9BACT</name>
<comment type="caution">
    <text evidence="1">The sequence shown here is derived from an EMBL/GenBank/DDBJ whole genome shotgun (WGS) entry which is preliminary data.</text>
</comment>
<dbReference type="SUPFAM" id="SSF50939">
    <property type="entry name" value="Sialidases"/>
    <property type="match status" value="1"/>
</dbReference>
<organism evidence="1 2">
    <name type="scientific">Dysgonomonas termitidis</name>
    <dbReference type="NCBI Taxonomy" id="1516126"/>
    <lineage>
        <taxon>Bacteria</taxon>
        <taxon>Pseudomonadati</taxon>
        <taxon>Bacteroidota</taxon>
        <taxon>Bacteroidia</taxon>
        <taxon>Bacteroidales</taxon>
        <taxon>Dysgonomonadaceae</taxon>
        <taxon>Dysgonomonas</taxon>
    </lineage>
</organism>
<sequence length="340" mass="37191">MTKKFCVFLILSVITLLSCDNQEDSIIEPPVIAEQEPNNPEKTDNPNEWITAEGGVFKYKINDINMIVGTNDWNGVCRGTNVSTPLKAKYIACGNQGYIAVSDNGTNWTATKLSVVNANLNGIAYGNSVFVAVGQTGRVATSTNGGTTWTSQQLSPYCDWYQVRYINNLFIAVGGQNGYVTTSSDGINWSNPIQISNISTLNLYDITYNDIGKYVAVGGNYITQSANLVDWTTPVVVGTSRSWNSVAANTQKYIAGDTNDGYITTSTDGINWSNPITVGYPYPKWYDILYYGGQFIMIGNRPALATSTDGVNWTTYDRLTDESGNDVTEQFNATCILIDL</sequence>
<evidence type="ECO:0000313" key="1">
    <source>
        <dbReference type="EMBL" id="MFC4674408.1"/>
    </source>
</evidence>
<dbReference type="RefSeq" id="WP_379996685.1">
    <property type="nucleotide sequence ID" value="NZ_JBHSGN010000074.1"/>
</dbReference>
<reference evidence="2" key="1">
    <citation type="journal article" date="2019" name="Int. J. Syst. Evol. Microbiol.">
        <title>The Global Catalogue of Microorganisms (GCM) 10K type strain sequencing project: providing services to taxonomists for standard genome sequencing and annotation.</title>
        <authorList>
            <consortium name="The Broad Institute Genomics Platform"/>
            <consortium name="The Broad Institute Genome Sequencing Center for Infectious Disease"/>
            <person name="Wu L."/>
            <person name="Ma J."/>
        </authorList>
    </citation>
    <scope>NUCLEOTIDE SEQUENCE [LARGE SCALE GENOMIC DNA]</scope>
    <source>
        <strain evidence="2">CCUG 66188</strain>
    </source>
</reference>
<protein>
    <submittedName>
        <fullName evidence="1">WD40/YVTN/BNR-like repeat-containing protein</fullName>
    </submittedName>
</protein>